<evidence type="ECO:0000313" key="3">
    <source>
        <dbReference type="EMBL" id="TDH68739.1"/>
    </source>
</evidence>
<keyword evidence="2" id="KW-0472">Membrane</keyword>
<dbReference type="OrthoDB" id="74847at2759"/>
<name>A0A976FLK3_BRELC</name>
<dbReference type="GeneID" id="94350706"/>
<reference evidence="3 4" key="1">
    <citation type="journal article" date="2021" name="Genome Biol.">
        <title>AFLAP: assembly-free linkage analysis pipeline using k-mers from genome sequencing data.</title>
        <authorList>
            <person name="Fletcher K."/>
            <person name="Zhang L."/>
            <person name="Gil J."/>
            <person name="Han R."/>
            <person name="Cavanaugh K."/>
            <person name="Michelmore R."/>
        </authorList>
    </citation>
    <scope>NUCLEOTIDE SEQUENCE [LARGE SCALE GENOMIC DNA]</scope>
    <source>
        <strain evidence="3 4">SF5</strain>
    </source>
</reference>
<feature type="compositionally biased region" description="Polar residues" evidence="1">
    <location>
        <begin position="30"/>
        <end position="45"/>
    </location>
</feature>
<evidence type="ECO:0000256" key="1">
    <source>
        <dbReference type="SAM" id="MobiDB-lite"/>
    </source>
</evidence>
<dbReference type="KEGG" id="blac:94350706"/>
<keyword evidence="2" id="KW-1133">Transmembrane helix</keyword>
<dbReference type="EMBL" id="SHOA02000019">
    <property type="protein sequence ID" value="TDH68739.1"/>
    <property type="molecule type" value="Genomic_DNA"/>
</dbReference>
<organism evidence="3 4">
    <name type="scientific">Bremia lactucae</name>
    <name type="common">Lettuce downy mildew</name>
    <dbReference type="NCBI Taxonomy" id="4779"/>
    <lineage>
        <taxon>Eukaryota</taxon>
        <taxon>Sar</taxon>
        <taxon>Stramenopiles</taxon>
        <taxon>Oomycota</taxon>
        <taxon>Peronosporomycetes</taxon>
        <taxon>Peronosporales</taxon>
        <taxon>Peronosporaceae</taxon>
        <taxon>Bremia</taxon>
    </lineage>
</organism>
<dbReference type="Proteomes" id="UP000294530">
    <property type="component" value="Unassembled WGS sequence"/>
</dbReference>
<feature type="transmembrane region" description="Helical" evidence="2">
    <location>
        <begin position="254"/>
        <end position="272"/>
    </location>
</feature>
<proteinExistence type="predicted"/>
<keyword evidence="2" id="KW-0812">Transmembrane</keyword>
<evidence type="ECO:0000256" key="2">
    <source>
        <dbReference type="SAM" id="Phobius"/>
    </source>
</evidence>
<sequence>MLTAAQKREARRARVLQSSESRLNMLKGSIASQEPPSAINEPSSLEQRVDEGVEELVASCGEAAVPQSELQFPPRVDPLQRRRDAANRRLQKEKMVTEMLNNKALNTEGEEHEWPTKLATTSSCVAKPTFNRHAIALKLRVLEERVIIYLLVAAAAFIAMSMDIRSIIANLAGPDHLVVTYQDLLSKGMSIASIRQHIEREQVDPDTRRNLEHFVTQQEGVHAMETTKTSSFTWLPGMTDLGTFFTALVDHPPILLGVVLVRVLIAAAVKGLESALDLPDVKNPQEGNLGFVANMVFMSHPTLKELFVKGRKSFDDVSVFLFLLVVFVAIRVIWLS</sequence>
<protein>
    <submittedName>
        <fullName evidence="3">Uncharacterized protein</fullName>
    </submittedName>
</protein>
<feature type="transmembrane region" description="Helical" evidence="2">
    <location>
        <begin position="317"/>
        <end position="334"/>
    </location>
</feature>
<accession>A0A976FLK3</accession>
<feature type="region of interest" description="Disordered" evidence="1">
    <location>
        <begin position="1"/>
        <end position="45"/>
    </location>
</feature>
<evidence type="ECO:0000313" key="4">
    <source>
        <dbReference type="Proteomes" id="UP000294530"/>
    </source>
</evidence>
<dbReference type="RefSeq" id="XP_067818238.1">
    <property type="nucleotide sequence ID" value="XM_067965035.1"/>
</dbReference>
<dbReference type="AlphaFoldDB" id="A0A976FLK3"/>
<gene>
    <name evidence="3" type="ORF">CCR75_006971</name>
</gene>
<keyword evidence="4" id="KW-1185">Reference proteome</keyword>
<comment type="caution">
    <text evidence="3">The sequence shown here is derived from an EMBL/GenBank/DDBJ whole genome shotgun (WGS) entry which is preliminary data.</text>
</comment>
<feature type="transmembrane region" description="Helical" evidence="2">
    <location>
        <begin position="146"/>
        <end position="168"/>
    </location>
</feature>